<comment type="caution">
    <text evidence="1">The sequence shown here is derived from an EMBL/GenBank/DDBJ whole genome shotgun (WGS) entry which is preliminary data.</text>
</comment>
<dbReference type="EMBL" id="MU274369">
    <property type="protein sequence ID" value="KAI0026583.1"/>
    <property type="molecule type" value="Genomic_DNA"/>
</dbReference>
<name>A0ACB8Q4U7_9AGAM</name>
<gene>
    <name evidence="1" type="ORF">K488DRAFT_65864</name>
</gene>
<reference evidence="1" key="2">
    <citation type="journal article" date="2022" name="New Phytol.">
        <title>Evolutionary transition to the ectomycorrhizal habit in the genomes of a hyperdiverse lineage of mushroom-forming fungi.</title>
        <authorList>
            <person name="Looney B."/>
            <person name="Miyauchi S."/>
            <person name="Morin E."/>
            <person name="Drula E."/>
            <person name="Courty P.E."/>
            <person name="Kohler A."/>
            <person name="Kuo A."/>
            <person name="LaButti K."/>
            <person name="Pangilinan J."/>
            <person name="Lipzen A."/>
            <person name="Riley R."/>
            <person name="Andreopoulos W."/>
            <person name="He G."/>
            <person name="Johnson J."/>
            <person name="Nolan M."/>
            <person name="Tritt A."/>
            <person name="Barry K.W."/>
            <person name="Grigoriev I.V."/>
            <person name="Nagy L.G."/>
            <person name="Hibbett D."/>
            <person name="Henrissat B."/>
            <person name="Matheny P.B."/>
            <person name="Labbe J."/>
            <person name="Martin F.M."/>
        </authorList>
    </citation>
    <scope>NUCLEOTIDE SEQUENCE</scope>
    <source>
        <strain evidence="1">EC-137</strain>
    </source>
</reference>
<organism evidence="1 2">
    <name type="scientific">Vararia minispora EC-137</name>
    <dbReference type="NCBI Taxonomy" id="1314806"/>
    <lineage>
        <taxon>Eukaryota</taxon>
        <taxon>Fungi</taxon>
        <taxon>Dikarya</taxon>
        <taxon>Basidiomycota</taxon>
        <taxon>Agaricomycotina</taxon>
        <taxon>Agaricomycetes</taxon>
        <taxon>Russulales</taxon>
        <taxon>Lachnocladiaceae</taxon>
        <taxon>Vararia</taxon>
    </lineage>
</organism>
<proteinExistence type="predicted"/>
<sequence>MPGGLHDDREPDDGDGSTEILSGLGTGGARRPPKRRGVFEGLAMERSWRAARRERKWMLVFDIASLVLWAAEFCWVVIGDKCPPGAFNGWCNAFNVATAAACILAFVYALSIFFDVKDLHQSSVSPRTRP</sequence>
<protein>
    <submittedName>
        <fullName evidence="1">Uncharacterized protein</fullName>
    </submittedName>
</protein>
<evidence type="ECO:0000313" key="2">
    <source>
        <dbReference type="Proteomes" id="UP000814128"/>
    </source>
</evidence>
<evidence type="ECO:0000313" key="1">
    <source>
        <dbReference type="EMBL" id="KAI0026583.1"/>
    </source>
</evidence>
<keyword evidence="2" id="KW-1185">Reference proteome</keyword>
<accession>A0ACB8Q4U7</accession>
<reference evidence="1" key="1">
    <citation type="submission" date="2021-02" db="EMBL/GenBank/DDBJ databases">
        <authorList>
            <consortium name="DOE Joint Genome Institute"/>
            <person name="Ahrendt S."/>
            <person name="Looney B.P."/>
            <person name="Miyauchi S."/>
            <person name="Morin E."/>
            <person name="Drula E."/>
            <person name="Courty P.E."/>
            <person name="Chicoki N."/>
            <person name="Fauchery L."/>
            <person name="Kohler A."/>
            <person name="Kuo A."/>
            <person name="Labutti K."/>
            <person name="Pangilinan J."/>
            <person name="Lipzen A."/>
            <person name="Riley R."/>
            <person name="Andreopoulos W."/>
            <person name="He G."/>
            <person name="Johnson J."/>
            <person name="Barry K.W."/>
            <person name="Grigoriev I.V."/>
            <person name="Nagy L."/>
            <person name="Hibbett D."/>
            <person name="Henrissat B."/>
            <person name="Matheny P.B."/>
            <person name="Labbe J."/>
            <person name="Martin F."/>
        </authorList>
    </citation>
    <scope>NUCLEOTIDE SEQUENCE</scope>
    <source>
        <strain evidence="1">EC-137</strain>
    </source>
</reference>
<dbReference type="Proteomes" id="UP000814128">
    <property type="component" value="Unassembled WGS sequence"/>
</dbReference>